<protein>
    <recommendedName>
        <fullName evidence="4">Transmembrane protein</fullName>
    </recommendedName>
</protein>
<dbReference type="PANTHER" id="PTHR42305:SF1">
    <property type="entry name" value="MEMBRANE PROTEIN RV1733C-RELATED"/>
    <property type="match status" value="1"/>
</dbReference>
<sequence length="196" mass="21516">MRTRVRFWRWRRNELRRRSDVVEAWTVLALGLALLLGTPAAGIAAGLAAHAEGRAAAARQTAGNRPVRAELAQDTPRLRSVSSHDIGPPRKYRATVTWTGADQKAHSGTATVPAGTHRGEHVRIWLDPHGRIVPAPANSSDVWAQTLAVAVTASGSLALFVLAARLVVRRVAQARRMAEWEQAWERAGPEWDHRKS</sequence>
<reference evidence="3" key="1">
    <citation type="journal article" date="2019" name="Int. J. Syst. Evol. Microbiol.">
        <title>The Global Catalogue of Microorganisms (GCM) 10K type strain sequencing project: providing services to taxonomists for standard genome sequencing and annotation.</title>
        <authorList>
            <consortium name="The Broad Institute Genomics Platform"/>
            <consortium name="The Broad Institute Genome Sequencing Center for Infectious Disease"/>
            <person name="Wu L."/>
            <person name="Ma J."/>
        </authorList>
    </citation>
    <scope>NUCLEOTIDE SEQUENCE [LARGE SCALE GENOMIC DNA]</scope>
    <source>
        <strain evidence="3">SYNS20</strain>
    </source>
</reference>
<evidence type="ECO:0000256" key="1">
    <source>
        <dbReference type="SAM" id="Phobius"/>
    </source>
</evidence>
<comment type="caution">
    <text evidence="2">The sequence shown here is derived from an EMBL/GenBank/DDBJ whole genome shotgun (WGS) entry which is preliminary data.</text>
</comment>
<accession>A0ABW2JG97</accession>
<evidence type="ECO:0008006" key="4">
    <source>
        <dbReference type="Google" id="ProtNLM"/>
    </source>
</evidence>
<proteinExistence type="predicted"/>
<keyword evidence="3" id="KW-1185">Reference proteome</keyword>
<evidence type="ECO:0000313" key="3">
    <source>
        <dbReference type="Proteomes" id="UP001596523"/>
    </source>
</evidence>
<keyword evidence="1" id="KW-0472">Membrane</keyword>
<keyword evidence="1" id="KW-1133">Transmembrane helix</keyword>
<dbReference type="Proteomes" id="UP001596523">
    <property type="component" value="Unassembled WGS sequence"/>
</dbReference>
<evidence type="ECO:0000313" key="2">
    <source>
        <dbReference type="EMBL" id="MFC7304550.1"/>
    </source>
</evidence>
<dbReference type="RefSeq" id="WP_381829069.1">
    <property type="nucleotide sequence ID" value="NZ_JBHTCF010000003.1"/>
</dbReference>
<name>A0ABW2JG97_9ACTN</name>
<organism evidence="2 3">
    <name type="scientific">Streptomyces monticola</name>
    <dbReference type="NCBI Taxonomy" id="2666263"/>
    <lineage>
        <taxon>Bacteria</taxon>
        <taxon>Bacillati</taxon>
        <taxon>Actinomycetota</taxon>
        <taxon>Actinomycetes</taxon>
        <taxon>Kitasatosporales</taxon>
        <taxon>Streptomycetaceae</taxon>
        <taxon>Streptomyces</taxon>
    </lineage>
</organism>
<keyword evidence="1" id="KW-0812">Transmembrane</keyword>
<dbReference type="InterPro" id="IPR039708">
    <property type="entry name" value="MT1774/Rv1733c-like"/>
</dbReference>
<dbReference type="PANTHER" id="PTHR42305">
    <property type="entry name" value="MEMBRANE PROTEIN RV1733C-RELATED"/>
    <property type="match status" value="1"/>
</dbReference>
<feature type="transmembrane region" description="Helical" evidence="1">
    <location>
        <begin position="142"/>
        <end position="168"/>
    </location>
</feature>
<gene>
    <name evidence="2" type="ORF">ACFQVC_10030</name>
</gene>
<dbReference type="EMBL" id="JBHTCF010000003">
    <property type="protein sequence ID" value="MFC7304550.1"/>
    <property type="molecule type" value="Genomic_DNA"/>
</dbReference>